<dbReference type="InterPro" id="IPR029052">
    <property type="entry name" value="Metallo-depent_PP-like"/>
</dbReference>
<evidence type="ECO:0000256" key="1">
    <source>
        <dbReference type="SAM" id="MobiDB-lite"/>
    </source>
</evidence>
<feature type="compositionally biased region" description="Low complexity" evidence="1">
    <location>
        <begin position="33"/>
        <end position="51"/>
    </location>
</feature>
<feature type="domain" description="Calcineurin-like phosphoesterase" evidence="3">
    <location>
        <begin position="226"/>
        <end position="380"/>
    </location>
</feature>
<comment type="caution">
    <text evidence="6">The sequence shown here is derived from an EMBL/GenBank/DDBJ whole genome shotgun (WGS) entry which is preliminary data.</text>
</comment>
<keyword evidence="2" id="KW-0732">Signal</keyword>
<dbReference type="Proteomes" id="UP001139207">
    <property type="component" value="Unassembled WGS sequence"/>
</dbReference>
<dbReference type="RefSeq" id="WP_244805338.1">
    <property type="nucleotide sequence ID" value="NZ_JALIEA010000017.1"/>
</dbReference>
<evidence type="ECO:0000259" key="3">
    <source>
        <dbReference type="Pfam" id="PF00149"/>
    </source>
</evidence>
<feature type="chain" id="PRO_5040894987" evidence="2">
    <location>
        <begin position="34"/>
        <end position="618"/>
    </location>
</feature>
<feature type="domain" description="Calcineurin-like phosphoesterase C-terminal" evidence="4">
    <location>
        <begin position="409"/>
        <end position="608"/>
    </location>
</feature>
<dbReference type="AlphaFoldDB" id="A0A9X1WMZ6"/>
<dbReference type="Pfam" id="PF16370">
    <property type="entry name" value="MetallophosC"/>
    <property type="match status" value="1"/>
</dbReference>
<organism evidence="6 7">
    <name type="scientific">Corynebacterium kalidii</name>
    <dbReference type="NCBI Taxonomy" id="2931982"/>
    <lineage>
        <taxon>Bacteria</taxon>
        <taxon>Bacillati</taxon>
        <taxon>Actinomycetota</taxon>
        <taxon>Actinomycetes</taxon>
        <taxon>Mycobacteriales</taxon>
        <taxon>Corynebacteriaceae</taxon>
        <taxon>Corynebacterium</taxon>
    </lineage>
</organism>
<evidence type="ECO:0000313" key="6">
    <source>
        <dbReference type="EMBL" id="MCJ7859622.1"/>
    </source>
</evidence>
<evidence type="ECO:0000313" key="7">
    <source>
        <dbReference type="Proteomes" id="UP001139207"/>
    </source>
</evidence>
<gene>
    <name evidence="6" type="ORF">MUN33_13035</name>
</gene>
<keyword evidence="7" id="KW-1185">Reference proteome</keyword>
<name>A0A9X1WMZ6_9CORY</name>
<dbReference type="InterPro" id="IPR051918">
    <property type="entry name" value="STPP_CPPED1"/>
</dbReference>
<dbReference type="InterPro" id="IPR032288">
    <property type="entry name" value="Metallophos_C"/>
</dbReference>
<dbReference type="PANTHER" id="PTHR43143:SF1">
    <property type="entry name" value="SERINE_THREONINE-PROTEIN PHOSPHATASE CPPED1"/>
    <property type="match status" value="1"/>
</dbReference>
<dbReference type="InterPro" id="IPR004843">
    <property type="entry name" value="Calcineurin-like_PHP"/>
</dbReference>
<dbReference type="Pfam" id="PF00149">
    <property type="entry name" value="Metallophos"/>
    <property type="match status" value="1"/>
</dbReference>
<dbReference type="InterPro" id="IPR032285">
    <property type="entry name" value="Metallophos_N"/>
</dbReference>
<evidence type="ECO:0000256" key="2">
    <source>
        <dbReference type="SAM" id="SignalP"/>
    </source>
</evidence>
<dbReference type="InterPro" id="IPR013783">
    <property type="entry name" value="Ig-like_fold"/>
</dbReference>
<accession>A0A9X1WMZ6</accession>
<dbReference type="GO" id="GO:0016787">
    <property type="term" value="F:hydrolase activity"/>
    <property type="evidence" value="ECO:0007669"/>
    <property type="project" value="InterPro"/>
</dbReference>
<dbReference type="EMBL" id="JALIEA010000017">
    <property type="protein sequence ID" value="MCJ7859622.1"/>
    <property type="molecule type" value="Genomic_DNA"/>
</dbReference>
<proteinExistence type="predicted"/>
<dbReference type="SUPFAM" id="SSF56300">
    <property type="entry name" value="Metallo-dependent phosphatases"/>
    <property type="match status" value="1"/>
</dbReference>
<protein>
    <submittedName>
        <fullName evidence="6">Calcineurin-like phosphoesterase C-terminal domain-containing protein</fullName>
    </submittedName>
</protein>
<dbReference type="GO" id="GO:0005975">
    <property type="term" value="P:carbohydrate metabolic process"/>
    <property type="evidence" value="ECO:0007669"/>
    <property type="project" value="UniProtKB-ARBA"/>
</dbReference>
<dbReference type="PANTHER" id="PTHR43143">
    <property type="entry name" value="METALLOPHOSPHOESTERASE, CALCINEURIN SUPERFAMILY"/>
    <property type="match status" value="1"/>
</dbReference>
<dbReference type="Gene3D" id="2.60.40.10">
    <property type="entry name" value="Immunoglobulins"/>
    <property type="match status" value="1"/>
</dbReference>
<feature type="domain" description="Calcineurin-like phosphoesterase N-terminal" evidence="5">
    <location>
        <begin position="91"/>
        <end position="149"/>
    </location>
</feature>
<dbReference type="Pfam" id="PF16371">
    <property type="entry name" value="MetallophosN"/>
    <property type="match status" value="1"/>
</dbReference>
<feature type="region of interest" description="Disordered" evidence="1">
    <location>
        <begin position="33"/>
        <end position="60"/>
    </location>
</feature>
<feature type="signal peptide" evidence="2">
    <location>
        <begin position="1"/>
        <end position="33"/>
    </location>
</feature>
<evidence type="ECO:0000259" key="4">
    <source>
        <dbReference type="Pfam" id="PF16370"/>
    </source>
</evidence>
<evidence type="ECO:0000259" key="5">
    <source>
        <dbReference type="Pfam" id="PF16371"/>
    </source>
</evidence>
<dbReference type="Gene3D" id="3.60.21.10">
    <property type="match status" value="1"/>
</dbReference>
<sequence>MPRRPRPTPILSALSVLSSLSLITVLTAAPATAVPGSSGSSGVPEIPGSSGAAAPERYEGSVEVVDGAAEDQEVITGQVFDDTDRDSSLGTTEPGVAGVRVSNGVDVVTTDADGRYSLPARDNMSVFVTQPAGWQVPVDASNFAQFSYEHYPEGSPDLTYGGLEPTGPVPTAVNFPLVASETTGRPDQSCAIAADTQTYDRTELGYAARGVPADLAARDDYAGCGVLLLGDNVGDDLSLNQDMKQLYADANGPVRALPGNHDIDYDAADDTNSTDTYRRDFGAPYYSYDVGDVHVVALDNIVYHGDDGTGNGGYDEKISAEQLTWLRNDLATVDDDTRVVVAAHAPIVNYTEVVTDNAAELYEILADRPDAVTVGGHTHTRESLLAGERRAEWADHDQSPVQQLPHDQFVAGAVSGDWYSGELNANGLPHAYTQDAAEPGVLTLQFTGTDLREYYTVRNEEPTHQFLTGINSPTWRTWAADARRGQDADKAGEAPAAIDPLDVPVADLAGGDSYLTTSFFNGSTDATVSVRIDDGEELEAKLTQPAQGEALNKGWEYTETVSATHNLRSTGNVAQASPHVWRLALPSDLEVGPHTAEVTGTDRHGREFTETVEFTVTG</sequence>
<reference evidence="6" key="1">
    <citation type="submission" date="2022-04" db="EMBL/GenBank/DDBJ databases">
        <title>Corynebacterium kalidii LD5P10.</title>
        <authorList>
            <person name="Sun J.Q."/>
        </authorList>
    </citation>
    <scope>NUCLEOTIDE SEQUENCE</scope>
    <source>
        <strain evidence="6">LD5P10</strain>
    </source>
</reference>